<dbReference type="RefSeq" id="WP_092906176.1">
    <property type="nucleotide sequence ID" value="NZ_FOUZ01000002.1"/>
</dbReference>
<dbReference type="PANTHER" id="PTHR43976:SF16">
    <property type="entry name" value="SHORT-CHAIN DEHYDROGENASE_REDUCTASE FAMILY PROTEIN"/>
    <property type="match status" value="1"/>
</dbReference>
<dbReference type="InterPro" id="IPR036291">
    <property type="entry name" value="NAD(P)-bd_dom_sf"/>
</dbReference>
<protein>
    <submittedName>
        <fullName evidence="4">Short-chain dehydrogenase</fullName>
    </submittedName>
</protein>
<dbReference type="STRING" id="684065.SAMN05421738_102163"/>
<evidence type="ECO:0000313" key="5">
    <source>
        <dbReference type="Proteomes" id="UP000199149"/>
    </source>
</evidence>
<dbReference type="InterPro" id="IPR051911">
    <property type="entry name" value="SDR_oxidoreductase"/>
</dbReference>
<dbReference type="AlphaFoldDB" id="A0A1I4TDU3"/>
<dbReference type="OrthoDB" id="822355at2"/>
<evidence type="ECO:0000256" key="2">
    <source>
        <dbReference type="ARBA" id="ARBA00023002"/>
    </source>
</evidence>
<accession>A0A1I4TDU3</accession>
<dbReference type="Proteomes" id="UP000199149">
    <property type="component" value="Unassembled WGS sequence"/>
</dbReference>
<name>A0A1I4TDU3_9FLAO</name>
<dbReference type="Gene3D" id="3.40.50.720">
    <property type="entry name" value="NAD(P)-binding Rossmann-like Domain"/>
    <property type="match status" value="1"/>
</dbReference>
<comment type="similarity">
    <text evidence="1 3">Belongs to the short-chain dehydrogenases/reductases (SDR) family.</text>
</comment>
<dbReference type="EMBL" id="FOUZ01000002">
    <property type="protein sequence ID" value="SFM74811.1"/>
    <property type="molecule type" value="Genomic_DNA"/>
</dbReference>
<dbReference type="Pfam" id="PF00106">
    <property type="entry name" value="adh_short"/>
    <property type="match status" value="1"/>
</dbReference>
<reference evidence="5" key="1">
    <citation type="submission" date="2016-10" db="EMBL/GenBank/DDBJ databases">
        <authorList>
            <person name="Varghese N."/>
            <person name="Submissions S."/>
        </authorList>
    </citation>
    <scope>NUCLEOTIDE SEQUENCE [LARGE SCALE GENOMIC DNA]</scope>
    <source>
        <strain evidence="5">XJ109</strain>
    </source>
</reference>
<gene>
    <name evidence="4" type="ORF">SAMN05421738_102163</name>
</gene>
<dbReference type="PRINTS" id="PR00081">
    <property type="entry name" value="GDHRDH"/>
</dbReference>
<evidence type="ECO:0000313" key="4">
    <source>
        <dbReference type="EMBL" id="SFM74811.1"/>
    </source>
</evidence>
<dbReference type="InterPro" id="IPR002347">
    <property type="entry name" value="SDR_fam"/>
</dbReference>
<evidence type="ECO:0000256" key="1">
    <source>
        <dbReference type="ARBA" id="ARBA00006484"/>
    </source>
</evidence>
<dbReference type="GO" id="GO:0016491">
    <property type="term" value="F:oxidoreductase activity"/>
    <property type="evidence" value="ECO:0007669"/>
    <property type="project" value="UniProtKB-KW"/>
</dbReference>
<evidence type="ECO:0000256" key="3">
    <source>
        <dbReference type="RuleBase" id="RU000363"/>
    </source>
</evidence>
<proteinExistence type="inferred from homology"/>
<keyword evidence="5" id="KW-1185">Reference proteome</keyword>
<sequence length="266" mass="29723">MQSKVIVITGSSSGVGLTLANYFHEKGHQVFGLSRTAKGQEKFKHIPTDVSDKENVQRTFQQILNETNNQIDVLINNAGIGMLGAVEDATKADIEKLLDVNVYGTIYTMQEVLPVMRKQGFGYILNVSSIASNNGLPFRGYYSASKAMIDRLIESTRLENRNTGIEITTLNFGDIKTNIAEGRVKTFVSKFYQAKYDAMVADIDHEVEDGTPPEDLIPIIEGIMNQKGLKPHYYIGKSMQKFSVTLKNILPQKMFENIIAKYSKLD</sequence>
<dbReference type="PANTHER" id="PTHR43976">
    <property type="entry name" value="SHORT CHAIN DEHYDROGENASE"/>
    <property type="match status" value="1"/>
</dbReference>
<dbReference type="PRINTS" id="PR00080">
    <property type="entry name" value="SDRFAMILY"/>
</dbReference>
<organism evidence="4 5">
    <name type="scientific">Algoriella xinjiangensis</name>
    <dbReference type="NCBI Taxonomy" id="684065"/>
    <lineage>
        <taxon>Bacteria</taxon>
        <taxon>Pseudomonadati</taxon>
        <taxon>Bacteroidota</taxon>
        <taxon>Flavobacteriia</taxon>
        <taxon>Flavobacteriales</taxon>
        <taxon>Weeksellaceae</taxon>
        <taxon>Algoriella</taxon>
    </lineage>
</organism>
<keyword evidence="2" id="KW-0560">Oxidoreductase</keyword>
<dbReference type="SUPFAM" id="SSF51735">
    <property type="entry name" value="NAD(P)-binding Rossmann-fold domains"/>
    <property type="match status" value="1"/>
</dbReference>